<feature type="transmembrane region" description="Helical" evidence="1">
    <location>
        <begin position="12"/>
        <end position="33"/>
    </location>
</feature>
<evidence type="ECO:0000313" key="3">
    <source>
        <dbReference type="Proteomes" id="UP001174997"/>
    </source>
</evidence>
<dbReference type="Proteomes" id="UP001174997">
    <property type="component" value="Unassembled WGS sequence"/>
</dbReference>
<sequence length="129" mass="13961">MGAAVQQQQQPNLALLVATLWKIMTAGGSLVAARVERRTPARGPVLFFISSRSVYPSLCLSICLSVCFYPLFIIKRSASRDSATHVVGLGKVVTDLFGASFLDHAPVDDYTESPPRVGVPLLQLHQPPE</sequence>
<feature type="transmembrane region" description="Helical" evidence="1">
    <location>
        <begin position="53"/>
        <end position="74"/>
    </location>
</feature>
<comment type="caution">
    <text evidence="2">The sequence shown here is derived from an EMBL/GenBank/DDBJ whole genome shotgun (WGS) entry which is preliminary data.</text>
</comment>
<dbReference type="AlphaFoldDB" id="A0AA39ZHW3"/>
<keyword evidence="3" id="KW-1185">Reference proteome</keyword>
<gene>
    <name evidence="2" type="ORF">QBC41DRAFT_58674</name>
</gene>
<accession>A0AA39ZHW3</accession>
<evidence type="ECO:0000313" key="2">
    <source>
        <dbReference type="EMBL" id="KAK0671322.1"/>
    </source>
</evidence>
<keyword evidence="1" id="KW-0472">Membrane</keyword>
<protein>
    <submittedName>
        <fullName evidence="2">Uncharacterized protein</fullName>
    </submittedName>
</protein>
<keyword evidence="1" id="KW-1133">Transmembrane helix</keyword>
<keyword evidence="1" id="KW-0812">Transmembrane</keyword>
<proteinExistence type="predicted"/>
<dbReference type="EMBL" id="JAULSY010000022">
    <property type="protein sequence ID" value="KAK0671322.1"/>
    <property type="molecule type" value="Genomic_DNA"/>
</dbReference>
<reference evidence="2" key="1">
    <citation type="submission" date="2023-06" db="EMBL/GenBank/DDBJ databases">
        <title>Genome-scale phylogeny and comparative genomics of the fungal order Sordariales.</title>
        <authorList>
            <consortium name="Lawrence Berkeley National Laboratory"/>
            <person name="Hensen N."/>
            <person name="Bonometti L."/>
            <person name="Westerberg I."/>
            <person name="Brannstrom I.O."/>
            <person name="Guillou S."/>
            <person name="Cros-Aarteil S."/>
            <person name="Calhoun S."/>
            <person name="Haridas S."/>
            <person name="Kuo A."/>
            <person name="Mondo S."/>
            <person name="Pangilinan J."/>
            <person name="Riley R."/>
            <person name="Labutti K."/>
            <person name="Andreopoulos B."/>
            <person name="Lipzen A."/>
            <person name="Chen C."/>
            <person name="Yanf M."/>
            <person name="Daum C."/>
            <person name="Ng V."/>
            <person name="Clum A."/>
            <person name="Steindorff A."/>
            <person name="Ohm R."/>
            <person name="Martin F."/>
            <person name="Silar P."/>
            <person name="Natvig D."/>
            <person name="Lalanne C."/>
            <person name="Gautier V."/>
            <person name="Ament-Velasquez S.L."/>
            <person name="Kruys A."/>
            <person name="Hutchinson M.I."/>
            <person name="Powell A.J."/>
            <person name="Barry K."/>
            <person name="Miller A.N."/>
            <person name="Grigoriev I.V."/>
            <person name="Debuchy R."/>
            <person name="Gladieux P."/>
            <person name="Thoren M.H."/>
            <person name="Johannesson H."/>
        </authorList>
    </citation>
    <scope>NUCLEOTIDE SEQUENCE</scope>
    <source>
        <strain evidence="2">CBS 307.81</strain>
    </source>
</reference>
<organism evidence="2 3">
    <name type="scientific">Cercophora samala</name>
    <dbReference type="NCBI Taxonomy" id="330535"/>
    <lineage>
        <taxon>Eukaryota</taxon>
        <taxon>Fungi</taxon>
        <taxon>Dikarya</taxon>
        <taxon>Ascomycota</taxon>
        <taxon>Pezizomycotina</taxon>
        <taxon>Sordariomycetes</taxon>
        <taxon>Sordariomycetidae</taxon>
        <taxon>Sordariales</taxon>
        <taxon>Lasiosphaeriaceae</taxon>
        <taxon>Cercophora</taxon>
    </lineage>
</organism>
<name>A0AA39ZHW3_9PEZI</name>
<evidence type="ECO:0000256" key="1">
    <source>
        <dbReference type="SAM" id="Phobius"/>
    </source>
</evidence>